<gene>
    <name evidence="1" type="ORF">GCM10011498_12540</name>
</gene>
<dbReference type="PANTHER" id="PTHR30050">
    <property type="entry name" value="CHROMOSOMAL REPLICATION INITIATOR PROTEIN DNAA"/>
    <property type="match status" value="1"/>
</dbReference>
<dbReference type="AlphaFoldDB" id="A0A916QU71"/>
<dbReference type="GO" id="GO:0005886">
    <property type="term" value="C:plasma membrane"/>
    <property type="evidence" value="ECO:0007669"/>
    <property type="project" value="TreeGrafter"/>
</dbReference>
<accession>A0A916QU71</accession>
<proteinExistence type="predicted"/>
<reference evidence="1" key="1">
    <citation type="journal article" date="2014" name="Int. J. Syst. Evol. Microbiol.">
        <title>Complete genome sequence of Corynebacterium casei LMG S-19264T (=DSM 44701T), isolated from a smear-ripened cheese.</title>
        <authorList>
            <consortium name="US DOE Joint Genome Institute (JGI-PGF)"/>
            <person name="Walter F."/>
            <person name="Albersmeier A."/>
            <person name="Kalinowski J."/>
            <person name="Ruckert C."/>
        </authorList>
    </citation>
    <scope>NUCLEOTIDE SEQUENCE</scope>
    <source>
        <strain evidence="1">CGMCC 1.15880</strain>
    </source>
</reference>
<evidence type="ECO:0008006" key="3">
    <source>
        <dbReference type="Google" id="ProtNLM"/>
    </source>
</evidence>
<dbReference type="PANTHER" id="PTHR30050:SF5">
    <property type="entry name" value="DNAA REGULATORY INACTIVATOR HDA"/>
    <property type="match status" value="1"/>
</dbReference>
<dbReference type="Gene3D" id="1.10.8.60">
    <property type="match status" value="1"/>
</dbReference>
<dbReference type="GO" id="GO:0003688">
    <property type="term" value="F:DNA replication origin binding"/>
    <property type="evidence" value="ECO:0007669"/>
    <property type="project" value="TreeGrafter"/>
</dbReference>
<organism evidence="1 2">
    <name type="scientific">Neptunicoccus cionae</name>
    <dbReference type="NCBI Taxonomy" id="2035344"/>
    <lineage>
        <taxon>Bacteria</taxon>
        <taxon>Pseudomonadati</taxon>
        <taxon>Pseudomonadota</taxon>
        <taxon>Alphaproteobacteria</taxon>
        <taxon>Rhodobacterales</taxon>
        <taxon>Paracoccaceae</taxon>
        <taxon>Neptunicoccus</taxon>
    </lineage>
</organism>
<name>A0A916QU71_9RHOB</name>
<dbReference type="InterPro" id="IPR027417">
    <property type="entry name" value="P-loop_NTPase"/>
</dbReference>
<comment type="caution">
    <text evidence="1">The sequence shown here is derived from an EMBL/GenBank/DDBJ whole genome shotgun (WGS) entry which is preliminary data.</text>
</comment>
<sequence>MAEQLVFDLPVVTAFGRDDFFTSPANSLAVAAIEDWRQWPLGKLVLSGPEGAGKSHLGRIWADIAGATVVQARDVRDAAQLARGPLCVENLPAIAGDRTQEAALFHLHNLMAQGGYPLLMTGRGVPRSWGISLPDLASRIEGSQLVQLGAPDDTLLAAVLLKLCADRQLLMEPGVVDMILRRAERSFAGIRALVGELDRLSLQRKRPVGPRMVTEILRRLEERP</sequence>
<evidence type="ECO:0000313" key="1">
    <source>
        <dbReference type="EMBL" id="GGA13962.1"/>
    </source>
</evidence>
<keyword evidence="2" id="KW-1185">Reference proteome</keyword>
<evidence type="ECO:0000313" key="2">
    <source>
        <dbReference type="Proteomes" id="UP000628017"/>
    </source>
</evidence>
<dbReference type="GO" id="GO:0006270">
    <property type="term" value="P:DNA replication initiation"/>
    <property type="evidence" value="ECO:0007669"/>
    <property type="project" value="TreeGrafter"/>
</dbReference>
<dbReference type="RefSeq" id="WP_188672182.1">
    <property type="nucleotide sequence ID" value="NZ_BMKA01000002.1"/>
</dbReference>
<reference evidence="1" key="2">
    <citation type="submission" date="2020-09" db="EMBL/GenBank/DDBJ databases">
        <authorList>
            <person name="Sun Q."/>
            <person name="Zhou Y."/>
        </authorList>
    </citation>
    <scope>NUCLEOTIDE SEQUENCE</scope>
    <source>
        <strain evidence="1">CGMCC 1.15880</strain>
    </source>
</reference>
<dbReference type="SUPFAM" id="SSF52540">
    <property type="entry name" value="P-loop containing nucleoside triphosphate hydrolases"/>
    <property type="match status" value="1"/>
</dbReference>
<dbReference type="EMBL" id="BMKA01000002">
    <property type="protein sequence ID" value="GGA13962.1"/>
    <property type="molecule type" value="Genomic_DNA"/>
</dbReference>
<dbReference type="Proteomes" id="UP000628017">
    <property type="component" value="Unassembled WGS sequence"/>
</dbReference>
<dbReference type="Gene3D" id="3.40.50.300">
    <property type="entry name" value="P-loop containing nucleotide triphosphate hydrolases"/>
    <property type="match status" value="1"/>
</dbReference>
<protein>
    <recommendedName>
        <fullName evidence="3">Chromosomal replication initiator DnaA</fullName>
    </recommendedName>
</protein>